<dbReference type="RefSeq" id="WP_377607768.1">
    <property type="nucleotide sequence ID" value="NZ_JBHUME010000020.1"/>
</dbReference>
<evidence type="ECO:0000259" key="6">
    <source>
        <dbReference type="Pfam" id="PF12698"/>
    </source>
</evidence>
<gene>
    <name evidence="7" type="ORF">ACFSUF_24980</name>
</gene>
<evidence type="ECO:0000256" key="2">
    <source>
        <dbReference type="ARBA" id="ARBA00022692"/>
    </source>
</evidence>
<name>A0ABW5PKV2_9BACL</name>
<dbReference type="Gene3D" id="3.40.1710.10">
    <property type="entry name" value="abc type-2 transporter like domain"/>
    <property type="match status" value="1"/>
</dbReference>
<evidence type="ECO:0000313" key="7">
    <source>
        <dbReference type="EMBL" id="MFD2615666.1"/>
    </source>
</evidence>
<dbReference type="Proteomes" id="UP001597541">
    <property type="component" value="Unassembled WGS sequence"/>
</dbReference>
<proteinExistence type="predicted"/>
<feature type="transmembrane region" description="Helical" evidence="5">
    <location>
        <begin position="346"/>
        <end position="369"/>
    </location>
</feature>
<dbReference type="PANTHER" id="PTHR43077:SF10">
    <property type="entry name" value="TRANSPORT PERMEASE PROTEIN"/>
    <property type="match status" value="1"/>
</dbReference>
<organism evidence="7 8">
    <name type="scientific">Paenibacillus gansuensis</name>
    <dbReference type="NCBI Taxonomy" id="306542"/>
    <lineage>
        <taxon>Bacteria</taxon>
        <taxon>Bacillati</taxon>
        <taxon>Bacillota</taxon>
        <taxon>Bacilli</taxon>
        <taxon>Bacillales</taxon>
        <taxon>Paenibacillaceae</taxon>
        <taxon>Paenibacillus</taxon>
    </lineage>
</organism>
<comment type="subcellular location">
    <subcellularLocation>
        <location evidence="1">Membrane</location>
        <topology evidence="1">Multi-pass membrane protein</topology>
    </subcellularLocation>
</comment>
<evidence type="ECO:0000313" key="8">
    <source>
        <dbReference type="Proteomes" id="UP001597541"/>
    </source>
</evidence>
<evidence type="ECO:0000256" key="5">
    <source>
        <dbReference type="SAM" id="Phobius"/>
    </source>
</evidence>
<protein>
    <submittedName>
        <fullName evidence="7">YhgE/Pip domain-containing protein</fullName>
    </submittedName>
</protein>
<accession>A0ABW5PKV2</accession>
<evidence type="ECO:0000256" key="3">
    <source>
        <dbReference type="ARBA" id="ARBA00022989"/>
    </source>
</evidence>
<feature type="transmembrane region" description="Helical" evidence="5">
    <location>
        <begin position="16"/>
        <end position="36"/>
    </location>
</feature>
<keyword evidence="4 5" id="KW-0472">Membrane</keyword>
<keyword evidence="8" id="KW-1185">Reference proteome</keyword>
<evidence type="ECO:0000256" key="1">
    <source>
        <dbReference type="ARBA" id="ARBA00004141"/>
    </source>
</evidence>
<feature type="transmembrane region" description="Helical" evidence="5">
    <location>
        <begin position="229"/>
        <end position="254"/>
    </location>
</feature>
<dbReference type="PANTHER" id="PTHR43077">
    <property type="entry name" value="TRANSPORT PERMEASE YVFS-RELATED"/>
    <property type="match status" value="1"/>
</dbReference>
<feature type="transmembrane region" description="Helical" evidence="5">
    <location>
        <begin position="266"/>
        <end position="286"/>
    </location>
</feature>
<dbReference type="EMBL" id="JBHUME010000020">
    <property type="protein sequence ID" value="MFD2615666.1"/>
    <property type="molecule type" value="Genomic_DNA"/>
</dbReference>
<comment type="caution">
    <text evidence="7">The sequence shown here is derived from an EMBL/GenBank/DDBJ whole genome shotgun (WGS) entry which is preliminary data.</text>
</comment>
<keyword evidence="2 5" id="KW-0812">Transmembrane</keyword>
<keyword evidence="3 5" id="KW-1133">Transmembrane helix</keyword>
<reference evidence="8" key="1">
    <citation type="journal article" date="2019" name="Int. J. Syst. Evol. Microbiol.">
        <title>The Global Catalogue of Microorganisms (GCM) 10K type strain sequencing project: providing services to taxonomists for standard genome sequencing and annotation.</title>
        <authorList>
            <consortium name="The Broad Institute Genomics Platform"/>
            <consortium name="The Broad Institute Genome Sequencing Center for Infectious Disease"/>
            <person name="Wu L."/>
            <person name="Ma J."/>
        </authorList>
    </citation>
    <scope>NUCLEOTIDE SEQUENCE [LARGE SCALE GENOMIC DNA]</scope>
    <source>
        <strain evidence="8">KCTC 3950</strain>
    </source>
</reference>
<evidence type="ECO:0000256" key="4">
    <source>
        <dbReference type="ARBA" id="ARBA00023136"/>
    </source>
</evidence>
<dbReference type="InterPro" id="IPR051328">
    <property type="entry name" value="T7SS_ABC-Transporter"/>
</dbReference>
<dbReference type="Pfam" id="PF12698">
    <property type="entry name" value="ABC2_membrane_3"/>
    <property type="match status" value="1"/>
</dbReference>
<feature type="transmembrane region" description="Helical" evidence="5">
    <location>
        <begin position="192"/>
        <end position="209"/>
    </location>
</feature>
<sequence>MKSALLAFLKKPTTKIGIMTAFMFQVIFSIVWMTGYDGVTGNMKHLKIAIVNEDRGMGAQLSEKLASSLPFEVVVPASLQEAQEKLYDRDVHMVLHIPAAFSQQVQAPDQQASLQYFINESNPAMIKSAMASAAAQITDTVNKQAAAAGTAAVLTQVKVPADQAGPLSAQLSERVVSQFNYSNQVTGMNSQMVPMMMVLASYVGAMIMGMNLQQSALALKGQLGKWSLYAVRCLINVVTAFLVSLVGSSLVIALGGQAEHGFLSMWLFQSLFVMVFMFVSQLFLILFGMAGMLFNMIMLSAQLVSSGALVPRDLLSGFYHQLSSFLPATYAVEGLMNILFGGPSSLHAASALLWIALVSIVVGAAAIALRKEASSTSAPEGKPSIA</sequence>
<feature type="domain" description="ABC-2 type transporter transmembrane" evidence="6">
    <location>
        <begin position="18"/>
        <end position="367"/>
    </location>
</feature>
<dbReference type="InterPro" id="IPR013525">
    <property type="entry name" value="ABC2_TM"/>
</dbReference>